<feature type="transmembrane region" description="Helical" evidence="1">
    <location>
        <begin position="109"/>
        <end position="127"/>
    </location>
</feature>
<reference evidence="2" key="1">
    <citation type="submission" date="2021-01" db="EMBL/GenBank/DDBJ databases">
        <title>Whole genome shotgun sequence of Acrocarpospora phusangensis NBRC 108782.</title>
        <authorList>
            <person name="Komaki H."/>
            <person name="Tamura T."/>
        </authorList>
    </citation>
    <scope>NUCLEOTIDE SEQUENCE</scope>
    <source>
        <strain evidence="2">NBRC 108782</strain>
    </source>
</reference>
<dbReference type="Pfam" id="PF14329">
    <property type="entry name" value="DUF4386"/>
    <property type="match status" value="1"/>
</dbReference>
<keyword evidence="1" id="KW-0812">Transmembrane</keyword>
<dbReference type="Proteomes" id="UP000640052">
    <property type="component" value="Unassembled WGS sequence"/>
</dbReference>
<dbReference type="InterPro" id="IPR025495">
    <property type="entry name" value="DUF4386"/>
</dbReference>
<dbReference type="EMBL" id="BOOA01000084">
    <property type="protein sequence ID" value="GIH28545.1"/>
    <property type="molecule type" value="Genomic_DNA"/>
</dbReference>
<dbReference type="AlphaFoldDB" id="A0A919QJF5"/>
<protein>
    <recommendedName>
        <fullName evidence="4">DUF4386 domain-containing protein</fullName>
    </recommendedName>
</protein>
<evidence type="ECO:0008006" key="4">
    <source>
        <dbReference type="Google" id="ProtNLM"/>
    </source>
</evidence>
<proteinExistence type="predicted"/>
<comment type="caution">
    <text evidence="2">The sequence shown here is derived from an EMBL/GenBank/DDBJ whole genome shotgun (WGS) entry which is preliminary data.</text>
</comment>
<feature type="transmembrane region" description="Helical" evidence="1">
    <location>
        <begin position="163"/>
        <end position="185"/>
    </location>
</feature>
<name>A0A919QJF5_9ACTN</name>
<keyword evidence="3" id="KW-1185">Reference proteome</keyword>
<sequence>MSPRMTAVAVGILFVYQMISAIFGHSLSQAFIDGNPDKAALTLGVALTISSGLAVAGIGLLMYRVLKGFGHKAAIWYPILRFVELAVTATCAVYLLIQLEAVPNTMLWVYIPTGIGGLVLNYLLFVTRIVPRPIAVLGFVGYVLLLLGVPLELLGIVDMDMGPGMLMLAPGGLFEVLVLPVWLFVKGFRLPQASQPTRVSAT</sequence>
<evidence type="ECO:0000256" key="1">
    <source>
        <dbReference type="SAM" id="Phobius"/>
    </source>
</evidence>
<keyword evidence="1" id="KW-0472">Membrane</keyword>
<evidence type="ECO:0000313" key="2">
    <source>
        <dbReference type="EMBL" id="GIH28545.1"/>
    </source>
</evidence>
<gene>
    <name evidence="2" type="ORF">Aph01nite_68550</name>
</gene>
<feature type="transmembrane region" description="Helical" evidence="1">
    <location>
        <begin position="40"/>
        <end position="63"/>
    </location>
</feature>
<feature type="transmembrane region" description="Helical" evidence="1">
    <location>
        <begin position="134"/>
        <end position="157"/>
    </location>
</feature>
<organism evidence="2 3">
    <name type="scientific">Acrocarpospora phusangensis</name>
    <dbReference type="NCBI Taxonomy" id="1070424"/>
    <lineage>
        <taxon>Bacteria</taxon>
        <taxon>Bacillati</taxon>
        <taxon>Actinomycetota</taxon>
        <taxon>Actinomycetes</taxon>
        <taxon>Streptosporangiales</taxon>
        <taxon>Streptosporangiaceae</taxon>
        <taxon>Acrocarpospora</taxon>
    </lineage>
</organism>
<accession>A0A919QJF5</accession>
<keyword evidence="1" id="KW-1133">Transmembrane helix</keyword>
<evidence type="ECO:0000313" key="3">
    <source>
        <dbReference type="Proteomes" id="UP000640052"/>
    </source>
</evidence>
<feature type="transmembrane region" description="Helical" evidence="1">
    <location>
        <begin position="75"/>
        <end position="97"/>
    </location>
</feature>